<evidence type="ECO:0000256" key="6">
    <source>
        <dbReference type="ARBA" id="ARBA00023136"/>
    </source>
</evidence>
<feature type="transmembrane region" description="Helical" evidence="7">
    <location>
        <begin position="220"/>
        <end position="241"/>
    </location>
</feature>
<keyword evidence="2" id="KW-0813">Transport</keyword>
<keyword evidence="10" id="KW-1185">Reference proteome</keyword>
<organism evidence="9 10">
    <name type="scientific">Verticiella sediminum</name>
    <dbReference type="NCBI Taxonomy" id="1247510"/>
    <lineage>
        <taxon>Bacteria</taxon>
        <taxon>Pseudomonadati</taxon>
        <taxon>Pseudomonadota</taxon>
        <taxon>Betaproteobacteria</taxon>
        <taxon>Burkholderiales</taxon>
        <taxon>Alcaligenaceae</taxon>
        <taxon>Verticiella</taxon>
    </lineage>
</organism>
<feature type="transmembrane region" description="Helical" evidence="7">
    <location>
        <begin position="399"/>
        <end position="421"/>
    </location>
</feature>
<dbReference type="RefSeq" id="WP_143950312.1">
    <property type="nucleotide sequence ID" value="NZ_BAABMB010000003.1"/>
</dbReference>
<evidence type="ECO:0000256" key="1">
    <source>
        <dbReference type="ARBA" id="ARBA00004651"/>
    </source>
</evidence>
<keyword evidence="4 7" id="KW-0812">Transmembrane</keyword>
<comment type="caution">
    <text evidence="9">The sequence shown here is derived from an EMBL/GenBank/DDBJ whole genome shotgun (WGS) entry which is preliminary data.</text>
</comment>
<dbReference type="InterPro" id="IPR020846">
    <property type="entry name" value="MFS_dom"/>
</dbReference>
<feature type="transmembrane region" description="Helical" evidence="7">
    <location>
        <begin position="7"/>
        <end position="31"/>
    </location>
</feature>
<evidence type="ECO:0000313" key="9">
    <source>
        <dbReference type="EMBL" id="TSH90396.1"/>
    </source>
</evidence>
<accession>A0A556ABX6</accession>
<keyword evidence="6 7" id="KW-0472">Membrane</keyword>
<feature type="transmembrane region" description="Helical" evidence="7">
    <location>
        <begin position="159"/>
        <end position="182"/>
    </location>
</feature>
<dbReference type="SUPFAM" id="SSF103473">
    <property type="entry name" value="MFS general substrate transporter"/>
    <property type="match status" value="1"/>
</dbReference>
<name>A0A556ABX6_9BURK</name>
<sequence length="500" mass="51139">MSLSNRWLILVIVSIALFLIVVDMTILYTALPRLTQALGASGAQRLWIVSAYPLVVASLLPAAGALGDKYGHKPMFLAGLAVFGLASLAAAYAPAPVPLIGARATLAVGAALMMPATLAIIRHEFADPDERSLAIGIWAAVASGGAAFGPLAGGALLEHFWWGSVFLVNVPIVLATLPLAWLAIARRPGNRDQAWDLPGSILVMLGLLCLTYGIKEAGRPSAPLPGVLIALALGAVLLAAFARRQLRLASPMIDFRLFRNRVFSSGAVAAVVAAMALIGAELILSQRMQLVHGLSPWETGLYILPIPLASLVAGPAAGIAMRRLGAPAIIGAGLAASALGLAGYIGALGHSLGIELACLAVLGLGVGATMTGASSAMLLSAPAERVGMAASIEEVSYELGGALGIAALGSLMALLHGHAFVAPPGASGVPAAARENLDDALHYARSLPEGLSAQFAGAARDAFETAFNGTFLTAAALLAVTAAAVLLMQQRQIGRLRRDD</sequence>
<feature type="transmembrane region" description="Helical" evidence="7">
    <location>
        <begin position="328"/>
        <end position="348"/>
    </location>
</feature>
<feature type="transmembrane region" description="Helical" evidence="7">
    <location>
        <begin position="133"/>
        <end position="153"/>
    </location>
</feature>
<dbReference type="OrthoDB" id="9807274at2"/>
<dbReference type="GO" id="GO:0005886">
    <property type="term" value="C:plasma membrane"/>
    <property type="evidence" value="ECO:0007669"/>
    <property type="project" value="UniProtKB-SubCell"/>
</dbReference>
<evidence type="ECO:0000256" key="2">
    <source>
        <dbReference type="ARBA" id="ARBA00022448"/>
    </source>
</evidence>
<dbReference type="Gene3D" id="1.20.1250.20">
    <property type="entry name" value="MFS general substrate transporter like domains"/>
    <property type="match status" value="1"/>
</dbReference>
<keyword evidence="3" id="KW-1003">Cell membrane</keyword>
<feature type="transmembrane region" description="Helical" evidence="7">
    <location>
        <begin position="43"/>
        <end position="63"/>
    </location>
</feature>
<feature type="transmembrane region" description="Helical" evidence="7">
    <location>
        <begin position="470"/>
        <end position="488"/>
    </location>
</feature>
<feature type="transmembrane region" description="Helical" evidence="7">
    <location>
        <begin position="100"/>
        <end position="121"/>
    </location>
</feature>
<keyword evidence="5 7" id="KW-1133">Transmembrane helix</keyword>
<dbReference type="PROSITE" id="PS50850">
    <property type="entry name" value="MFS"/>
    <property type="match status" value="1"/>
</dbReference>
<dbReference type="PANTHER" id="PTHR42718">
    <property type="entry name" value="MAJOR FACILITATOR SUPERFAMILY MULTIDRUG TRANSPORTER MFSC"/>
    <property type="match status" value="1"/>
</dbReference>
<dbReference type="Gene3D" id="1.20.1720.10">
    <property type="entry name" value="Multidrug resistance protein D"/>
    <property type="match status" value="1"/>
</dbReference>
<dbReference type="Proteomes" id="UP000318405">
    <property type="component" value="Unassembled WGS sequence"/>
</dbReference>
<feature type="transmembrane region" description="Helical" evidence="7">
    <location>
        <begin position="194"/>
        <end position="214"/>
    </location>
</feature>
<protein>
    <submittedName>
        <fullName evidence="9">MFS transporter</fullName>
    </submittedName>
</protein>
<feature type="transmembrane region" description="Helical" evidence="7">
    <location>
        <begin position="262"/>
        <end position="280"/>
    </location>
</feature>
<evidence type="ECO:0000256" key="4">
    <source>
        <dbReference type="ARBA" id="ARBA00022692"/>
    </source>
</evidence>
<dbReference type="InterPro" id="IPR036259">
    <property type="entry name" value="MFS_trans_sf"/>
</dbReference>
<proteinExistence type="predicted"/>
<dbReference type="CDD" id="cd17321">
    <property type="entry name" value="MFS_MMR_MDR_like"/>
    <property type="match status" value="1"/>
</dbReference>
<evidence type="ECO:0000313" key="10">
    <source>
        <dbReference type="Proteomes" id="UP000318405"/>
    </source>
</evidence>
<dbReference type="GO" id="GO:0022857">
    <property type="term" value="F:transmembrane transporter activity"/>
    <property type="evidence" value="ECO:0007669"/>
    <property type="project" value="InterPro"/>
</dbReference>
<feature type="transmembrane region" description="Helical" evidence="7">
    <location>
        <begin position="300"/>
        <end position="321"/>
    </location>
</feature>
<evidence type="ECO:0000256" key="7">
    <source>
        <dbReference type="SAM" id="Phobius"/>
    </source>
</evidence>
<dbReference type="PANTHER" id="PTHR42718:SF47">
    <property type="entry name" value="METHYL VIOLOGEN RESISTANCE PROTEIN SMVA"/>
    <property type="match status" value="1"/>
</dbReference>
<comment type="subcellular location">
    <subcellularLocation>
        <location evidence="1">Cell membrane</location>
        <topology evidence="1">Multi-pass membrane protein</topology>
    </subcellularLocation>
</comment>
<evidence type="ECO:0000256" key="3">
    <source>
        <dbReference type="ARBA" id="ARBA00022475"/>
    </source>
</evidence>
<gene>
    <name evidence="9" type="ORF">FOZ76_21475</name>
</gene>
<dbReference type="InterPro" id="IPR011701">
    <property type="entry name" value="MFS"/>
</dbReference>
<dbReference type="EMBL" id="VLTJ01000039">
    <property type="protein sequence ID" value="TSH90396.1"/>
    <property type="molecule type" value="Genomic_DNA"/>
</dbReference>
<feature type="transmembrane region" description="Helical" evidence="7">
    <location>
        <begin position="354"/>
        <end position="379"/>
    </location>
</feature>
<evidence type="ECO:0000256" key="5">
    <source>
        <dbReference type="ARBA" id="ARBA00022989"/>
    </source>
</evidence>
<reference evidence="9 10" key="1">
    <citation type="submission" date="2019-07" db="EMBL/GenBank/DDBJ databases">
        <title>Qingshengfaniella alkalisoli gen. nov., sp. nov., isolated from saline soil.</title>
        <authorList>
            <person name="Xu L."/>
            <person name="Huang X.-X."/>
            <person name="Sun J.-Q."/>
        </authorList>
    </citation>
    <scope>NUCLEOTIDE SEQUENCE [LARGE SCALE GENOMIC DNA]</scope>
    <source>
        <strain evidence="9 10">DSM 27279</strain>
    </source>
</reference>
<feature type="transmembrane region" description="Helical" evidence="7">
    <location>
        <begin position="75"/>
        <end position="94"/>
    </location>
</feature>
<dbReference type="AlphaFoldDB" id="A0A556ABX6"/>
<evidence type="ECO:0000259" key="8">
    <source>
        <dbReference type="PROSITE" id="PS50850"/>
    </source>
</evidence>
<dbReference type="Pfam" id="PF07690">
    <property type="entry name" value="MFS_1"/>
    <property type="match status" value="1"/>
</dbReference>
<feature type="domain" description="Major facilitator superfamily (MFS) profile" evidence="8">
    <location>
        <begin position="9"/>
        <end position="493"/>
    </location>
</feature>